<evidence type="ECO:0000256" key="6">
    <source>
        <dbReference type="ARBA" id="ARBA00022695"/>
    </source>
</evidence>
<evidence type="ECO:0000256" key="2">
    <source>
        <dbReference type="ARBA" id="ARBA00010945"/>
    </source>
</evidence>
<dbReference type="InterPro" id="IPR043502">
    <property type="entry name" value="DNA/RNA_pol_sf"/>
</dbReference>
<evidence type="ECO:0000256" key="16">
    <source>
        <dbReference type="SAM" id="MobiDB-lite"/>
    </source>
</evidence>
<evidence type="ECO:0000256" key="7">
    <source>
        <dbReference type="ARBA" id="ARBA00022705"/>
    </source>
</evidence>
<feature type="active site" evidence="15">
    <location>
        <position position="100"/>
    </location>
</feature>
<organism evidence="18 19">
    <name type="scientific">Thiohalocapsa halophila</name>
    <dbReference type="NCBI Taxonomy" id="69359"/>
    <lineage>
        <taxon>Bacteria</taxon>
        <taxon>Pseudomonadati</taxon>
        <taxon>Pseudomonadota</taxon>
        <taxon>Gammaproteobacteria</taxon>
        <taxon>Chromatiales</taxon>
        <taxon>Chromatiaceae</taxon>
        <taxon>Thiohalocapsa</taxon>
    </lineage>
</organism>
<proteinExistence type="inferred from homology"/>
<feature type="binding site" evidence="15">
    <location>
        <position position="4"/>
    </location>
    <ligand>
        <name>Mg(2+)</name>
        <dbReference type="ChEBI" id="CHEBI:18420"/>
    </ligand>
</feature>
<keyword evidence="10 15" id="KW-0460">Magnesium</keyword>
<sequence>MHLDMDAFYAAVEQRDDPSLRGLPVVVGARPGGRGVVATCSYEARRFGIRSAMPIAEAYRRCPHAVYLRPRMAHYAAIARCIRRELDAISPLVEPVSIDEAFIDVSGLERLIGPPAAIGARAKRRIREACGLTASVGIGPNRLIAKLASEYHKPDGLTVVAPPEVQTFLDPQPVAVLRGVGPRTLPRLQRLGIQSVADLRRRSLTELQRHLGTRLAADLHAQAHGIAASAVAPQTPRKSVSKETTFAADQIDAALLHTRLRALAGEVAQTARAGGVAGGVVTLKVRYAGFVTHSRQRRLAAPTDSARVLLAEAWHLFEHSGLPQAPVRLIGVGLAALSPPASCSPPRQRDLFEAADAQERDGRLADTLDAVNTRFGDGALSFGLAGCAAAGGADADAGGSTSAPRDADPG</sequence>
<keyword evidence="11 15" id="KW-0239">DNA-directed DNA polymerase</keyword>
<comment type="subunit">
    <text evidence="15">Monomer.</text>
</comment>
<evidence type="ECO:0000256" key="8">
    <source>
        <dbReference type="ARBA" id="ARBA00022723"/>
    </source>
</evidence>
<comment type="similarity">
    <text evidence="2 15">Belongs to the DNA polymerase type-Y family.</text>
</comment>
<dbReference type="InterPro" id="IPR022880">
    <property type="entry name" value="DNApol_IV"/>
</dbReference>
<keyword evidence="19" id="KW-1185">Reference proteome</keyword>
<dbReference type="Pfam" id="PF21999">
    <property type="entry name" value="IMS_HHH_1"/>
    <property type="match status" value="1"/>
</dbReference>
<dbReference type="HAMAP" id="MF_01113">
    <property type="entry name" value="DNApol_IV"/>
    <property type="match status" value="1"/>
</dbReference>
<dbReference type="SUPFAM" id="SSF100879">
    <property type="entry name" value="Lesion bypass DNA polymerase (Y-family), little finger domain"/>
    <property type="match status" value="1"/>
</dbReference>
<reference evidence="18 19" key="1">
    <citation type="journal article" date="2020" name="Microorganisms">
        <title>Osmotic Adaptation and Compatible Solute Biosynthesis of Phototrophic Bacteria as Revealed from Genome Analyses.</title>
        <authorList>
            <person name="Imhoff J.F."/>
            <person name="Rahn T."/>
            <person name="Kunzel S."/>
            <person name="Keller A."/>
            <person name="Neulinger S.C."/>
        </authorList>
    </citation>
    <scope>NUCLEOTIDE SEQUENCE [LARGE SCALE GENOMIC DNA]</scope>
    <source>
        <strain evidence="18 19">DSM 6210</strain>
    </source>
</reference>
<dbReference type="NCBIfam" id="NF002677">
    <property type="entry name" value="PRK02406.1"/>
    <property type="match status" value="1"/>
</dbReference>
<keyword evidence="4 15" id="KW-0963">Cytoplasm</keyword>
<keyword evidence="12 15" id="KW-0238">DNA-binding</keyword>
<evidence type="ECO:0000256" key="15">
    <source>
        <dbReference type="HAMAP-Rule" id="MF_01113"/>
    </source>
</evidence>
<dbReference type="Gene3D" id="1.10.150.20">
    <property type="entry name" value="5' to 3' exonuclease, C-terminal subdomain"/>
    <property type="match status" value="1"/>
</dbReference>
<dbReference type="PANTHER" id="PTHR11076">
    <property type="entry name" value="DNA REPAIR POLYMERASE UMUC / TRANSFERASE FAMILY MEMBER"/>
    <property type="match status" value="1"/>
</dbReference>
<keyword evidence="9 15" id="KW-0227">DNA damage</keyword>
<evidence type="ECO:0000256" key="10">
    <source>
        <dbReference type="ARBA" id="ARBA00022842"/>
    </source>
</evidence>
<dbReference type="Gene3D" id="3.30.70.270">
    <property type="match status" value="1"/>
</dbReference>
<dbReference type="PROSITE" id="PS50173">
    <property type="entry name" value="UMUC"/>
    <property type="match status" value="1"/>
</dbReference>
<name>A0ABS1CG63_9GAMM</name>
<feature type="domain" description="UmuC" evidence="17">
    <location>
        <begin position="1"/>
        <end position="181"/>
    </location>
</feature>
<evidence type="ECO:0000256" key="13">
    <source>
        <dbReference type="ARBA" id="ARBA00023204"/>
    </source>
</evidence>
<feature type="compositionally biased region" description="Low complexity" evidence="16">
    <location>
        <begin position="390"/>
        <end position="403"/>
    </location>
</feature>
<dbReference type="InterPro" id="IPR050116">
    <property type="entry name" value="DNA_polymerase-Y"/>
</dbReference>
<dbReference type="InterPro" id="IPR053848">
    <property type="entry name" value="IMS_HHH_1"/>
</dbReference>
<dbReference type="InterPro" id="IPR017961">
    <property type="entry name" value="DNA_pol_Y-fam_little_finger"/>
</dbReference>
<keyword evidence="8 15" id="KW-0479">Metal-binding</keyword>
<comment type="cofactor">
    <cofactor evidence="15">
        <name>Mg(2+)</name>
        <dbReference type="ChEBI" id="CHEBI:18420"/>
    </cofactor>
    <text evidence="15">Binds 2 magnesium ions per subunit.</text>
</comment>
<dbReference type="CDD" id="cd03586">
    <property type="entry name" value="PolY_Pol_IV_kappa"/>
    <property type="match status" value="1"/>
</dbReference>
<dbReference type="InterPro" id="IPR001126">
    <property type="entry name" value="UmuC"/>
</dbReference>
<evidence type="ECO:0000256" key="4">
    <source>
        <dbReference type="ARBA" id="ARBA00022490"/>
    </source>
</evidence>
<evidence type="ECO:0000256" key="14">
    <source>
        <dbReference type="ARBA" id="ARBA00049244"/>
    </source>
</evidence>
<feature type="region of interest" description="Disordered" evidence="16">
    <location>
        <begin position="390"/>
        <end position="410"/>
    </location>
</feature>
<evidence type="ECO:0000256" key="3">
    <source>
        <dbReference type="ARBA" id="ARBA00022457"/>
    </source>
</evidence>
<comment type="subcellular location">
    <subcellularLocation>
        <location evidence="1 15">Cytoplasm</location>
    </subcellularLocation>
</comment>
<comment type="caution">
    <text evidence="18">The sequence shown here is derived from an EMBL/GenBank/DDBJ whole genome shotgun (WGS) entry which is preliminary data.</text>
</comment>
<dbReference type="Gene3D" id="3.40.1170.60">
    <property type="match status" value="1"/>
</dbReference>
<feature type="site" description="Substrate discrimination" evidence="15">
    <location>
        <position position="9"/>
    </location>
</feature>
<gene>
    <name evidence="15" type="primary">dinB</name>
    <name evidence="18" type="ORF">CKO31_06885</name>
</gene>
<protein>
    <recommendedName>
        <fullName evidence="15">DNA polymerase IV</fullName>
        <shortName evidence="15">Pol IV</shortName>
        <ecNumber evidence="15">2.7.7.7</ecNumber>
    </recommendedName>
</protein>
<dbReference type="EC" id="2.7.7.7" evidence="15"/>
<evidence type="ECO:0000313" key="19">
    <source>
        <dbReference type="Proteomes" id="UP000748752"/>
    </source>
</evidence>
<dbReference type="PANTHER" id="PTHR11076:SF33">
    <property type="entry name" value="DNA POLYMERASE KAPPA"/>
    <property type="match status" value="1"/>
</dbReference>
<dbReference type="Gene3D" id="3.30.1490.100">
    <property type="entry name" value="DNA polymerase, Y-family, little finger domain"/>
    <property type="match status" value="1"/>
</dbReference>
<keyword evidence="6 15" id="KW-0548">Nucleotidyltransferase</keyword>
<keyword evidence="7 15" id="KW-0235">DNA replication</keyword>
<comment type="catalytic activity">
    <reaction evidence="14 15">
        <text>DNA(n) + a 2'-deoxyribonucleoside 5'-triphosphate = DNA(n+1) + diphosphate</text>
        <dbReference type="Rhea" id="RHEA:22508"/>
        <dbReference type="Rhea" id="RHEA-COMP:17339"/>
        <dbReference type="Rhea" id="RHEA-COMP:17340"/>
        <dbReference type="ChEBI" id="CHEBI:33019"/>
        <dbReference type="ChEBI" id="CHEBI:61560"/>
        <dbReference type="ChEBI" id="CHEBI:173112"/>
        <dbReference type="EC" id="2.7.7.7"/>
    </reaction>
</comment>
<evidence type="ECO:0000256" key="1">
    <source>
        <dbReference type="ARBA" id="ARBA00004496"/>
    </source>
</evidence>
<evidence type="ECO:0000256" key="11">
    <source>
        <dbReference type="ARBA" id="ARBA00022932"/>
    </source>
</evidence>
<accession>A0ABS1CG63</accession>
<evidence type="ECO:0000313" key="18">
    <source>
        <dbReference type="EMBL" id="MBK1630474.1"/>
    </source>
</evidence>
<evidence type="ECO:0000256" key="5">
    <source>
        <dbReference type="ARBA" id="ARBA00022679"/>
    </source>
</evidence>
<keyword evidence="13 15" id="KW-0234">DNA repair</keyword>
<dbReference type="RefSeq" id="WP_242475214.1">
    <property type="nucleotide sequence ID" value="NZ_NRRV01000012.1"/>
</dbReference>
<feature type="binding site" evidence="15">
    <location>
        <position position="99"/>
    </location>
    <ligand>
        <name>Mg(2+)</name>
        <dbReference type="ChEBI" id="CHEBI:18420"/>
    </ligand>
</feature>
<dbReference type="EMBL" id="NRRV01000012">
    <property type="protein sequence ID" value="MBK1630474.1"/>
    <property type="molecule type" value="Genomic_DNA"/>
</dbReference>
<keyword evidence="3 15" id="KW-0515">Mutator protein</keyword>
<keyword evidence="5 15" id="KW-0808">Transferase</keyword>
<evidence type="ECO:0000256" key="9">
    <source>
        <dbReference type="ARBA" id="ARBA00022763"/>
    </source>
</evidence>
<dbReference type="Proteomes" id="UP000748752">
    <property type="component" value="Unassembled WGS sequence"/>
</dbReference>
<dbReference type="InterPro" id="IPR043128">
    <property type="entry name" value="Rev_trsase/Diguanyl_cyclase"/>
</dbReference>
<dbReference type="Pfam" id="PF00817">
    <property type="entry name" value="IMS"/>
    <property type="match status" value="1"/>
</dbReference>
<dbReference type="SUPFAM" id="SSF56672">
    <property type="entry name" value="DNA/RNA polymerases"/>
    <property type="match status" value="1"/>
</dbReference>
<comment type="function">
    <text evidence="15">Poorly processive, error-prone DNA polymerase involved in untargeted mutagenesis. Copies undamaged DNA at stalled replication forks, which arise in vivo from mismatched or misaligned primer ends. These misaligned primers can be extended by PolIV. Exhibits no 3'-5' exonuclease (proofreading) activity. May be involved in translesional synthesis, in conjunction with the beta clamp from PolIII.</text>
</comment>
<dbReference type="Pfam" id="PF11799">
    <property type="entry name" value="IMS_C"/>
    <property type="match status" value="1"/>
</dbReference>
<evidence type="ECO:0000259" key="17">
    <source>
        <dbReference type="PROSITE" id="PS50173"/>
    </source>
</evidence>
<evidence type="ECO:0000256" key="12">
    <source>
        <dbReference type="ARBA" id="ARBA00023125"/>
    </source>
</evidence>
<dbReference type="InterPro" id="IPR036775">
    <property type="entry name" value="DNA_pol_Y-fam_lit_finger_sf"/>
</dbReference>